<keyword evidence="1" id="KW-0812">Transmembrane</keyword>
<keyword evidence="1" id="KW-1133">Transmembrane helix</keyword>
<feature type="transmembrane region" description="Helical" evidence="1">
    <location>
        <begin position="20"/>
        <end position="41"/>
    </location>
</feature>
<evidence type="ECO:0000313" key="2">
    <source>
        <dbReference type="EMBL" id="KKR41585.1"/>
    </source>
</evidence>
<sequence>MREISNIKYQISKCLKHFRFYIVILIFTFYILILPPTPVYAANPCTPDPKGGFNIGSCFGFGDITSLGQATSRLVIPVFSIAAAAVVIYFLLGAFKYLSSGGNKEAVAGARGMITHAIIGFLILMFAFLILQFLISSLFGITNFQLF</sequence>
<proteinExistence type="predicted"/>
<feature type="transmembrane region" description="Helical" evidence="1">
    <location>
        <begin position="74"/>
        <end position="98"/>
    </location>
</feature>
<organism evidence="2 3">
    <name type="scientific">Candidatus Daviesbacteria bacterium GW2011_GWC2_40_12</name>
    <dbReference type="NCBI Taxonomy" id="1618431"/>
    <lineage>
        <taxon>Bacteria</taxon>
        <taxon>Candidatus Daviesiibacteriota</taxon>
    </lineage>
</organism>
<keyword evidence="1" id="KW-0472">Membrane</keyword>
<gene>
    <name evidence="2" type="ORF">UT77_C0009G0043</name>
</gene>
<comment type="caution">
    <text evidence="2">The sequence shown here is derived from an EMBL/GenBank/DDBJ whole genome shotgun (WGS) entry which is preliminary data.</text>
</comment>
<name>A0A0G0T3C2_9BACT</name>
<dbReference type="InterPro" id="IPR043993">
    <property type="entry name" value="T4SS_pilin"/>
</dbReference>
<dbReference type="Proteomes" id="UP000034881">
    <property type="component" value="Unassembled WGS sequence"/>
</dbReference>
<reference evidence="2 3" key="1">
    <citation type="journal article" date="2015" name="Nature">
        <title>rRNA introns, odd ribosomes, and small enigmatic genomes across a large radiation of phyla.</title>
        <authorList>
            <person name="Brown C.T."/>
            <person name="Hug L.A."/>
            <person name="Thomas B.C."/>
            <person name="Sharon I."/>
            <person name="Castelle C.J."/>
            <person name="Singh A."/>
            <person name="Wilkins M.J."/>
            <person name="Williams K.H."/>
            <person name="Banfield J.F."/>
        </authorList>
    </citation>
    <scope>NUCLEOTIDE SEQUENCE [LARGE SCALE GENOMIC DNA]</scope>
</reference>
<dbReference type="Pfam" id="PF18895">
    <property type="entry name" value="T4SS_pilin"/>
    <property type="match status" value="1"/>
</dbReference>
<dbReference type="EMBL" id="LBYB01000009">
    <property type="protein sequence ID" value="KKR41585.1"/>
    <property type="molecule type" value="Genomic_DNA"/>
</dbReference>
<accession>A0A0G0T3C2</accession>
<evidence type="ECO:0000313" key="3">
    <source>
        <dbReference type="Proteomes" id="UP000034881"/>
    </source>
</evidence>
<evidence type="ECO:0000256" key="1">
    <source>
        <dbReference type="SAM" id="Phobius"/>
    </source>
</evidence>
<feature type="transmembrane region" description="Helical" evidence="1">
    <location>
        <begin position="118"/>
        <end position="141"/>
    </location>
</feature>
<dbReference type="AlphaFoldDB" id="A0A0G0T3C2"/>
<protein>
    <submittedName>
        <fullName evidence="2">Uncharacterized protein</fullName>
    </submittedName>
</protein>